<evidence type="ECO:0000256" key="4">
    <source>
        <dbReference type="ARBA" id="ARBA00022989"/>
    </source>
</evidence>
<dbReference type="InterPro" id="IPR041885">
    <property type="entry name" value="MAN1_winged_helix_dom"/>
</dbReference>
<evidence type="ECO:0000256" key="6">
    <source>
        <dbReference type="ARBA" id="ARBA00023242"/>
    </source>
</evidence>
<evidence type="ECO:0000313" key="12">
    <source>
        <dbReference type="Proteomes" id="UP001140949"/>
    </source>
</evidence>
<dbReference type="Proteomes" id="UP001140949">
    <property type="component" value="Unassembled WGS sequence"/>
</dbReference>
<gene>
    <name evidence="11" type="ORF">M6B38_123835</name>
    <name evidence="10" type="ORF">M6B38_132905</name>
</gene>
<dbReference type="InterPro" id="IPR044780">
    <property type="entry name" value="Heh2/Src1"/>
</dbReference>
<dbReference type="EMBL" id="JANAVB010013597">
    <property type="protein sequence ID" value="KAJ6835064.1"/>
    <property type="molecule type" value="Genomic_DNA"/>
</dbReference>
<comment type="subcellular location">
    <subcellularLocation>
        <location evidence="1">Nucleus inner membrane</location>
    </subcellularLocation>
</comment>
<keyword evidence="4 8" id="KW-1133">Transmembrane helix</keyword>
<protein>
    <recommendedName>
        <fullName evidence="9">Man1/Src1-like C-terminal domain-containing protein</fullName>
    </recommendedName>
</protein>
<feature type="compositionally biased region" description="Basic residues" evidence="7">
    <location>
        <begin position="1"/>
        <end position="13"/>
    </location>
</feature>
<dbReference type="GO" id="GO:0003682">
    <property type="term" value="F:chromatin binding"/>
    <property type="evidence" value="ECO:0007669"/>
    <property type="project" value="InterPro"/>
</dbReference>
<feature type="domain" description="Man1/Src1-like C-terminal" evidence="9">
    <location>
        <begin position="59"/>
        <end position="326"/>
    </location>
</feature>
<dbReference type="AlphaFoldDB" id="A0AAX6H2S1"/>
<evidence type="ECO:0000313" key="11">
    <source>
        <dbReference type="EMBL" id="KAJ6835064.1"/>
    </source>
</evidence>
<name>A0AAX6H2S1_IRIPA</name>
<dbReference type="PANTHER" id="PTHR47808:SF2">
    <property type="entry name" value="LEM DOMAIN-CONTAINING PROTEIN 2"/>
    <property type="match status" value="1"/>
</dbReference>
<dbReference type="GO" id="GO:0005637">
    <property type="term" value="C:nuclear inner membrane"/>
    <property type="evidence" value="ECO:0007669"/>
    <property type="project" value="UniProtKB-SubCell"/>
</dbReference>
<reference evidence="11" key="1">
    <citation type="journal article" date="2023" name="GigaByte">
        <title>Genome assembly of the bearded iris, Iris pallida Lam.</title>
        <authorList>
            <person name="Bruccoleri R.E."/>
            <person name="Oakeley E.J."/>
            <person name="Faust A.M.E."/>
            <person name="Altorfer M."/>
            <person name="Dessus-Babus S."/>
            <person name="Burckhardt D."/>
            <person name="Oertli M."/>
            <person name="Naumann U."/>
            <person name="Petersen F."/>
            <person name="Wong J."/>
        </authorList>
    </citation>
    <scope>NUCLEOTIDE SEQUENCE</scope>
    <source>
        <strain evidence="11">GSM-AAB239-AS_SAM_17_03QT</strain>
    </source>
</reference>
<feature type="region of interest" description="Disordered" evidence="7">
    <location>
        <begin position="1"/>
        <end position="21"/>
    </location>
</feature>
<dbReference type="InterPro" id="IPR018996">
    <property type="entry name" value="Man1/Src1-like_C"/>
</dbReference>
<accession>A0AAX6H2S1</accession>
<dbReference type="PANTHER" id="PTHR47808">
    <property type="entry name" value="INNER NUCLEAR MEMBRANE PROTEIN HEH2-RELATED"/>
    <property type="match status" value="1"/>
</dbReference>
<evidence type="ECO:0000313" key="10">
    <source>
        <dbReference type="EMBL" id="KAJ6815649.1"/>
    </source>
</evidence>
<dbReference type="Pfam" id="PF09402">
    <property type="entry name" value="MSC"/>
    <property type="match status" value="1"/>
</dbReference>
<evidence type="ECO:0000256" key="7">
    <source>
        <dbReference type="SAM" id="MobiDB-lite"/>
    </source>
</evidence>
<evidence type="ECO:0000256" key="5">
    <source>
        <dbReference type="ARBA" id="ARBA00023136"/>
    </source>
</evidence>
<comment type="caution">
    <text evidence="11">The sequence shown here is derived from an EMBL/GenBank/DDBJ whole genome shotgun (WGS) entry which is preliminary data.</text>
</comment>
<evidence type="ECO:0000256" key="1">
    <source>
        <dbReference type="ARBA" id="ARBA00004540"/>
    </source>
</evidence>
<sequence length="368" mass="41986">MSSPAGKKRRKPKGSSPSARLFPSREEIPRLFAVVAIASSVAVACNYAVVVLNRQPKPFCDTDELSPFPLSDLCEPCPDNGQCSSGELECLHGYKKQGRRCIEDGEINQTAKKLSDRLEHHVCDAYARALCDKDGKIWFQEEDIAKILYEYKSRGSTGLRDDTFIFVKQKVLGTIQSSLEKRAIIDGSKEYKCPDMLAERLKPFKCRVRQWVYRHAFHVTTVSALFLGLIRFLWSMHWKRKLSNRAEQLYEQVCEILVDNATEARSMNNKGDPWVVASWVRDHLLLPNERKDAVLWKKVEELVLEDSRIDQYPKLVKGESKIVWEWQVDGSLSSKMKANKAASQKKLGSRFNIFSSHQSESKVQALNS</sequence>
<organism evidence="11 12">
    <name type="scientific">Iris pallida</name>
    <name type="common">Sweet iris</name>
    <dbReference type="NCBI Taxonomy" id="29817"/>
    <lineage>
        <taxon>Eukaryota</taxon>
        <taxon>Viridiplantae</taxon>
        <taxon>Streptophyta</taxon>
        <taxon>Embryophyta</taxon>
        <taxon>Tracheophyta</taxon>
        <taxon>Spermatophyta</taxon>
        <taxon>Magnoliopsida</taxon>
        <taxon>Liliopsida</taxon>
        <taxon>Asparagales</taxon>
        <taxon>Iridaceae</taxon>
        <taxon>Iridoideae</taxon>
        <taxon>Irideae</taxon>
        <taxon>Iris</taxon>
    </lineage>
</organism>
<dbReference type="GO" id="GO:0034399">
    <property type="term" value="C:nuclear periphery"/>
    <property type="evidence" value="ECO:0007669"/>
    <property type="project" value="TreeGrafter"/>
</dbReference>
<evidence type="ECO:0000256" key="3">
    <source>
        <dbReference type="ARBA" id="ARBA00022692"/>
    </source>
</evidence>
<evidence type="ECO:0000259" key="9">
    <source>
        <dbReference type="Pfam" id="PF09402"/>
    </source>
</evidence>
<keyword evidence="2" id="KW-0597">Phosphoprotein</keyword>
<proteinExistence type="predicted"/>
<dbReference type="GO" id="GO:0071763">
    <property type="term" value="P:nuclear membrane organization"/>
    <property type="evidence" value="ECO:0007669"/>
    <property type="project" value="TreeGrafter"/>
</dbReference>
<keyword evidence="3 8" id="KW-0812">Transmembrane</keyword>
<keyword evidence="12" id="KW-1185">Reference proteome</keyword>
<evidence type="ECO:0000256" key="8">
    <source>
        <dbReference type="SAM" id="Phobius"/>
    </source>
</evidence>
<dbReference type="EMBL" id="JANAVB010028727">
    <property type="protein sequence ID" value="KAJ6815649.1"/>
    <property type="molecule type" value="Genomic_DNA"/>
</dbReference>
<reference evidence="11" key="2">
    <citation type="submission" date="2023-04" db="EMBL/GenBank/DDBJ databases">
        <authorList>
            <person name="Bruccoleri R.E."/>
            <person name="Oakeley E.J."/>
            <person name="Faust A.-M."/>
            <person name="Dessus-Babus S."/>
            <person name="Altorfer M."/>
            <person name="Burckhardt D."/>
            <person name="Oertli M."/>
            <person name="Naumann U."/>
            <person name="Petersen F."/>
            <person name="Wong J."/>
        </authorList>
    </citation>
    <scope>NUCLEOTIDE SEQUENCE</scope>
    <source>
        <strain evidence="11">GSM-AAB239-AS_SAM_17_03QT</strain>
        <tissue evidence="11">Leaf</tissue>
    </source>
</reference>
<feature type="transmembrane region" description="Helical" evidence="8">
    <location>
        <begin position="211"/>
        <end position="234"/>
    </location>
</feature>
<dbReference type="Gene3D" id="1.10.10.1180">
    <property type="entry name" value="MAN1, winged-helix domain"/>
    <property type="match status" value="1"/>
</dbReference>
<keyword evidence="6" id="KW-0539">Nucleus</keyword>
<dbReference type="GO" id="GO:0005783">
    <property type="term" value="C:endoplasmic reticulum"/>
    <property type="evidence" value="ECO:0007669"/>
    <property type="project" value="TreeGrafter"/>
</dbReference>
<keyword evidence="5 8" id="KW-0472">Membrane</keyword>
<evidence type="ECO:0000256" key="2">
    <source>
        <dbReference type="ARBA" id="ARBA00022553"/>
    </source>
</evidence>